<evidence type="ECO:0000256" key="1">
    <source>
        <dbReference type="SAM" id="Phobius"/>
    </source>
</evidence>
<dbReference type="Proteomes" id="UP000400775">
    <property type="component" value="Segment"/>
</dbReference>
<accession>A0A5Q2W9P3</accession>
<protein>
    <submittedName>
        <fullName evidence="2">Uncharacterized protein</fullName>
    </submittedName>
</protein>
<feature type="transmembrane region" description="Helical" evidence="1">
    <location>
        <begin position="12"/>
        <end position="32"/>
    </location>
</feature>
<keyword evidence="1" id="KW-0472">Membrane</keyword>
<keyword evidence="1" id="KW-1133">Transmembrane helix</keyword>
<keyword evidence="1" id="KW-0812">Transmembrane</keyword>
<keyword evidence="3" id="KW-1185">Reference proteome</keyword>
<evidence type="ECO:0000313" key="3">
    <source>
        <dbReference type="Proteomes" id="UP000400775"/>
    </source>
</evidence>
<organism evidence="2 3">
    <name type="scientific">Klebsiella phage 117</name>
    <dbReference type="NCBI Taxonomy" id="2601666"/>
    <lineage>
        <taxon>Viruses</taxon>
        <taxon>Duplodnaviria</taxon>
        <taxon>Heunggongvirae</taxon>
        <taxon>Uroviricota</taxon>
        <taxon>Caudoviricetes</taxon>
        <taxon>Autographivirales</taxon>
        <taxon>Autotranscriptaviridae</taxon>
        <taxon>Studiervirinae</taxon>
        <taxon>Przondovirus</taxon>
        <taxon>Przondovirus pv117</taxon>
    </lineage>
</organism>
<sequence>MRLIRTHYRRHQMSINLILIIVFILAAIVWSMNDEPPKGA</sequence>
<dbReference type="EMBL" id="MN149903">
    <property type="protein sequence ID" value="QGH73681.1"/>
    <property type="molecule type" value="Genomic_DNA"/>
</dbReference>
<evidence type="ECO:0000313" key="2">
    <source>
        <dbReference type="EMBL" id="QGH73681.1"/>
    </source>
</evidence>
<proteinExistence type="predicted"/>
<reference evidence="2 3" key="1">
    <citation type="submission" date="2019-07" db="EMBL/GenBank/DDBJ databases">
        <title>Characterization of Lytic Phages of Klebsiella pneumoniae and Its Application of Phage Therapy.</title>
        <authorList>
            <person name="Tan D."/>
        </authorList>
    </citation>
    <scope>NUCLEOTIDE SEQUENCE [LARGE SCALE GENOMIC DNA]</scope>
</reference>
<name>A0A5Q2W9P3_9CAUD</name>